<dbReference type="InterPro" id="IPR015955">
    <property type="entry name" value="Lactate_DH/Glyco_Ohase_4_C"/>
</dbReference>
<proteinExistence type="predicted"/>
<comment type="catalytic activity">
    <reaction evidence="4">
        <text>(S)-lactate + NAD(+) = pyruvate + NADH + H(+)</text>
        <dbReference type="Rhea" id="RHEA:23444"/>
        <dbReference type="ChEBI" id="CHEBI:15361"/>
        <dbReference type="ChEBI" id="CHEBI:15378"/>
        <dbReference type="ChEBI" id="CHEBI:16651"/>
        <dbReference type="ChEBI" id="CHEBI:57540"/>
        <dbReference type="ChEBI" id="CHEBI:57945"/>
        <dbReference type="EC" id="1.1.1.27"/>
    </reaction>
    <physiologicalReaction direction="left-to-right" evidence="4">
        <dbReference type="Rhea" id="RHEA:23445"/>
    </physiologicalReaction>
    <physiologicalReaction direction="right-to-left" evidence="4">
        <dbReference type="Rhea" id="RHEA:23446"/>
    </physiologicalReaction>
</comment>
<dbReference type="SUPFAM" id="SSF56327">
    <property type="entry name" value="LDH C-terminal domain-like"/>
    <property type="match status" value="1"/>
</dbReference>
<dbReference type="GO" id="GO:0006089">
    <property type="term" value="P:lactate metabolic process"/>
    <property type="evidence" value="ECO:0007669"/>
    <property type="project" value="TreeGrafter"/>
</dbReference>
<dbReference type="AlphaFoldDB" id="A0A091CNW5"/>
<evidence type="ECO:0000256" key="3">
    <source>
        <dbReference type="ARBA" id="ARBA00033729"/>
    </source>
</evidence>
<evidence type="ECO:0000256" key="1">
    <source>
        <dbReference type="ARBA" id="ARBA00022490"/>
    </source>
</evidence>
<keyword evidence="2" id="KW-0520">NAD</keyword>
<accession>A0A091CNW5</accession>
<dbReference type="Gene3D" id="3.90.110.10">
    <property type="entry name" value="Lactate dehydrogenase/glycoside hydrolase, family 4, C-terminal"/>
    <property type="match status" value="1"/>
</dbReference>
<evidence type="ECO:0000256" key="2">
    <source>
        <dbReference type="ARBA" id="ARBA00023027"/>
    </source>
</evidence>
<organism evidence="6 7">
    <name type="scientific">Fukomys damarensis</name>
    <name type="common">Damaraland mole rat</name>
    <name type="synonym">Cryptomys damarensis</name>
    <dbReference type="NCBI Taxonomy" id="885580"/>
    <lineage>
        <taxon>Eukaryota</taxon>
        <taxon>Metazoa</taxon>
        <taxon>Chordata</taxon>
        <taxon>Craniata</taxon>
        <taxon>Vertebrata</taxon>
        <taxon>Euteleostomi</taxon>
        <taxon>Mammalia</taxon>
        <taxon>Eutheria</taxon>
        <taxon>Euarchontoglires</taxon>
        <taxon>Glires</taxon>
        <taxon>Rodentia</taxon>
        <taxon>Hystricomorpha</taxon>
        <taxon>Bathyergidae</taxon>
        <taxon>Fukomys</taxon>
    </lineage>
</organism>
<comment type="function">
    <text evidence="3">Interconverts simultaneously and stereospecifically pyruvate and lactate with concomitant interconversion of NADH and NAD(+).</text>
</comment>
<evidence type="ECO:0000256" key="4">
    <source>
        <dbReference type="ARBA" id="ARBA00048275"/>
    </source>
</evidence>
<reference evidence="6 7" key="1">
    <citation type="submission" date="2013-11" db="EMBL/GenBank/DDBJ databases">
        <title>The Damaraland mole rat (Fukomys damarensis) genome and evolution of African mole rats.</title>
        <authorList>
            <person name="Gladyshev V.N."/>
            <person name="Fang X."/>
        </authorList>
    </citation>
    <scope>NUCLEOTIDE SEQUENCE [LARGE SCALE GENOMIC DNA]</scope>
    <source>
        <tissue evidence="6">Liver</tissue>
    </source>
</reference>
<dbReference type="GO" id="GO:0004459">
    <property type="term" value="F:L-lactate dehydrogenase (NAD+) activity"/>
    <property type="evidence" value="ECO:0007669"/>
    <property type="project" value="UniProtKB-EC"/>
</dbReference>
<dbReference type="EMBL" id="KN125162">
    <property type="protein sequence ID" value="KFO19228.1"/>
    <property type="molecule type" value="Genomic_DNA"/>
</dbReference>
<dbReference type="Pfam" id="PF02866">
    <property type="entry name" value="Ldh_1_C"/>
    <property type="match status" value="1"/>
</dbReference>
<dbReference type="InterPro" id="IPR022383">
    <property type="entry name" value="Lactate/malate_DH_C"/>
</dbReference>
<protein>
    <submittedName>
        <fullName evidence="6">L-lactate dehydrogenase B chain</fullName>
    </submittedName>
</protein>
<feature type="domain" description="Lactate/malate dehydrogenase C-terminal" evidence="5">
    <location>
        <begin position="16"/>
        <end position="105"/>
    </location>
</feature>
<evidence type="ECO:0000313" key="6">
    <source>
        <dbReference type="EMBL" id="KFO19228.1"/>
    </source>
</evidence>
<keyword evidence="1" id="KW-0963">Cytoplasm</keyword>
<gene>
    <name evidence="6" type="ORF">H920_19422</name>
</gene>
<dbReference type="Proteomes" id="UP000028990">
    <property type="component" value="Unassembled WGS sequence"/>
</dbReference>
<dbReference type="PANTHER" id="PTHR43128:SF2">
    <property type="entry name" value="L-LACTATE DEHYDROGENASE B CHAIN"/>
    <property type="match status" value="1"/>
</dbReference>
<dbReference type="PANTHER" id="PTHR43128">
    <property type="entry name" value="L-2-HYDROXYCARBOXYLATE DEHYDROGENASE (NAD(P)(+))"/>
    <property type="match status" value="1"/>
</dbReference>
<sequence>MGMDNDSENWKEGHMMVTESACEVTKLKGYTKWVIGLSVADLVESVLKPLFRIHPVLAVMKSTTSIENEIFLSLPCSLDAPQLTSAANKKLNDEQVAQFKKSADTSWDIQKGPKDS</sequence>
<evidence type="ECO:0000259" key="5">
    <source>
        <dbReference type="Pfam" id="PF02866"/>
    </source>
</evidence>
<evidence type="ECO:0000313" key="7">
    <source>
        <dbReference type="Proteomes" id="UP000028990"/>
    </source>
</evidence>
<name>A0A091CNW5_FUKDA</name>
<keyword evidence="7" id="KW-1185">Reference proteome</keyword>